<gene>
    <name evidence="1" type="ORF">FHS68_000297</name>
</gene>
<dbReference type="Proteomes" id="UP001179181">
    <property type="component" value="Unassembled WGS sequence"/>
</dbReference>
<protein>
    <recommendedName>
        <fullName evidence="3">Baseplate J-like protein</fullName>
    </recommendedName>
</protein>
<proteinExistence type="predicted"/>
<evidence type="ECO:0000313" key="2">
    <source>
        <dbReference type="Proteomes" id="UP001179181"/>
    </source>
</evidence>
<organism evidence="1 2">
    <name type="scientific">Dyadobacter arcticus</name>
    <dbReference type="NCBI Taxonomy" id="1078754"/>
    <lineage>
        <taxon>Bacteria</taxon>
        <taxon>Pseudomonadati</taxon>
        <taxon>Bacteroidota</taxon>
        <taxon>Cytophagia</taxon>
        <taxon>Cytophagales</taxon>
        <taxon>Spirosomataceae</taxon>
        <taxon>Dyadobacter</taxon>
    </lineage>
</organism>
<evidence type="ECO:0000313" key="1">
    <source>
        <dbReference type="EMBL" id="NIJ51141.1"/>
    </source>
</evidence>
<keyword evidence="2" id="KW-1185">Reference proteome</keyword>
<accession>A0ABX0UIV7</accession>
<name>A0ABX0UIV7_9BACT</name>
<reference evidence="1 2" key="1">
    <citation type="submission" date="2020-03" db="EMBL/GenBank/DDBJ databases">
        <title>Genomic Encyclopedia of Type Strains, Phase IV (KMG-IV): sequencing the most valuable type-strain genomes for metagenomic binning, comparative biology and taxonomic classification.</title>
        <authorList>
            <person name="Goeker M."/>
        </authorList>
    </citation>
    <scope>NUCLEOTIDE SEQUENCE [LARGE SCALE GENOMIC DNA]</scope>
    <source>
        <strain evidence="1 2">DSM 102865</strain>
    </source>
</reference>
<dbReference type="RefSeq" id="WP_167266564.1">
    <property type="nucleotide sequence ID" value="NZ_JAASQJ010000001.1"/>
</dbReference>
<evidence type="ECO:0008006" key="3">
    <source>
        <dbReference type="Google" id="ProtNLM"/>
    </source>
</evidence>
<dbReference type="EMBL" id="JAASQJ010000001">
    <property type="protein sequence ID" value="NIJ51141.1"/>
    <property type="molecule type" value="Genomic_DNA"/>
</dbReference>
<comment type="caution">
    <text evidence="1">The sequence shown here is derived from an EMBL/GenBank/DDBJ whole genome shotgun (WGS) entry which is preliminary data.</text>
</comment>
<sequence length="594" mass="66404">MNQAPYSKETISRRLLRRSAELWGYDESQLDQFDPLVKLLIEACSVEFEKVGQEIQGTELRLMTRLAEILSPQTQNSPKPASAIAQARSLEPLAWIEPENQLVCKRTNARKGEPAEVFFSPAAKYPLVNASVVHYATPGALYIVEKGVRTLVSNGRPQPGNDQNLWIGLDADPGITSWKGFRFYFDWINDPGLYGYREFLPITSWEGNQKPLDFSTGLHDDDVDDDVLVYSNSFVRINSTDFWEKGKIKMEAYPPDFEKIFDNRTVQTLKKQLVWIKVKFPDTFPAAGFENMTVAVNAFPILNKQLHKLTYRLQSGLNGVALPVADAFLGVNAVINQKNQVYASSGTSQYNEEELGGKMYTLRQQGVGRFDQRNAKAVLYQLMELLRDEVTAFNAIGEDFLASLLREIGQNMARIEQKLGVKKASETTAQPFLVIKGEKNADVLFVSYWTTLSESANGLPSGTKLQSYNAAGISSSEMVLLTRSAGGKPKPDETEYVQELRKNIITRNRLVTMEDIRTFCLAELGERIKSVQVKPGFVQGNMPGQGFVRCLQVMLTPSISGGNSVEWANSCQLLQLKIQKLSSGMYPVQVTTAK</sequence>